<evidence type="ECO:0000313" key="2">
    <source>
        <dbReference type="Proteomes" id="UP000283383"/>
    </source>
</evidence>
<evidence type="ECO:0000313" key="1">
    <source>
        <dbReference type="EMBL" id="RKF62434.1"/>
    </source>
</evidence>
<gene>
    <name evidence="1" type="ORF">GcM3_147012</name>
</gene>
<comment type="caution">
    <text evidence="1">The sequence shown here is derived from an EMBL/GenBank/DDBJ whole genome shotgun (WGS) entry which is preliminary data.</text>
</comment>
<reference evidence="1 2" key="1">
    <citation type="journal article" date="2018" name="BMC Genomics">
        <title>Comparative genome analyses reveal sequence features reflecting distinct modes of host-adaptation between dicot and monocot powdery mildew.</title>
        <authorList>
            <person name="Wu Y."/>
            <person name="Ma X."/>
            <person name="Pan Z."/>
            <person name="Kale S.D."/>
            <person name="Song Y."/>
            <person name="King H."/>
            <person name="Zhang Q."/>
            <person name="Presley C."/>
            <person name="Deng X."/>
            <person name="Wei C.I."/>
            <person name="Xiao S."/>
        </authorList>
    </citation>
    <scope>NUCLEOTIDE SEQUENCE [LARGE SCALE GENOMIC DNA]</scope>
    <source>
        <strain evidence="1">UMSG3</strain>
    </source>
</reference>
<keyword evidence="2" id="KW-1185">Reference proteome</keyword>
<proteinExistence type="predicted"/>
<sequence length="223" mass="24614">MERGSAGKKASFMEQIGRPVGEIDFTQRIHGVDFTLEMPINNDSIEVIVEKMEGMAQLVMTGKSVAVNTGYKGAASQDRDPVSICKESMTPLELQQYESWESGSEMPAYDWSVSSKPIVGGAGAKSRFARQALAAQEIWNRNDITTENINWLAANQTFILPLIKALTRVQGAKRNLRGGAVAIASDLQNTFNARHNRFNRHINDAKDELQARGDAIKARLLGY</sequence>
<dbReference type="EMBL" id="MCBQ01014770">
    <property type="protein sequence ID" value="RKF62434.1"/>
    <property type="molecule type" value="Genomic_DNA"/>
</dbReference>
<organism evidence="1 2">
    <name type="scientific">Golovinomyces cichoracearum</name>
    <dbReference type="NCBI Taxonomy" id="62708"/>
    <lineage>
        <taxon>Eukaryota</taxon>
        <taxon>Fungi</taxon>
        <taxon>Dikarya</taxon>
        <taxon>Ascomycota</taxon>
        <taxon>Pezizomycotina</taxon>
        <taxon>Leotiomycetes</taxon>
        <taxon>Erysiphales</taxon>
        <taxon>Erysiphaceae</taxon>
        <taxon>Golovinomyces</taxon>
    </lineage>
</organism>
<dbReference type="Proteomes" id="UP000283383">
    <property type="component" value="Unassembled WGS sequence"/>
</dbReference>
<name>A0A420HYD6_9PEZI</name>
<dbReference type="AlphaFoldDB" id="A0A420HYD6"/>
<protein>
    <submittedName>
        <fullName evidence="1">Uncharacterized protein</fullName>
    </submittedName>
</protein>
<accession>A0A420HYD6</accession>